<evidence type="ECO:0000313" key="2">
    <source>
        <dbReference type="Proteomes" id="UP000188318"/>
    </source>
</evidence>
<dbReference type="EMBL" id="KV907652">
    <property type="protein sequence ID" value="OOF89908.1"/>
    <property type="molecule type" value="Genomic_DNA"/>
</dbReference>
<sequence>MDIASISSQLSPSPKAFPDCCLDISSTLTAYLAGLLPSTPAFTISVGCGSGLLEALIAYRHPNTHIIGVEVALSVNRYLSEPDIDVVSGTWDLYSRAAQATAWMFVYPREPKLVTKYLETYGHGSVQLIVWLGPRADWADYEPCFRNSSFSVSLPDDDDVGLMGYEMLAIMRRHT</sequence>
<dbReference type="OrthoDB" id="2151982at2759"/>
<evidence type="ECO:0008006" key="3">
    <source>
        <dbReference type="Google" id="ProtNLM"/>
    </source>
</evidence>
<gene>
    <name evidence="1" type="ORF">ASPCADRAFT_212396</name>
</gene>
<name>A0A1R3R607_ASPC5</name>
<reference evidence="2" key="1">
    <citation type="journal article" date="2017" name="Genome Biol.">
        <title>Comparative genomics reveals high biological diversity and specific adaptations in the industrially and medically important fungal genus Aspergillus.</title>
        <authorList>
            <person name="de Vries R.P."/>
            <person name="Riley R."/>
            <person name="Wiebenga A."/>
            <person name="Aguilar-Osorio G."/>
            <person name="Amillis S."/>
            <person name="Uchima C.A."/>
            <person name="Anderluh G."/>
            <person name="Asadollahi M."/>
            <person name="Askin M."/>
            <person name="Barry K."/>
            <person name="Battaglia E."/>
            <person name="Bayram O."/>
            <person name="Benocci T."/>
            <person name="Braus-Stromeyer S.A."/>
            <person name="Caldana C."/>
            <person name="Canovas D."/>
            <person name="Cerqueira G.C."/>
            <person name="Chen F."/>
            <person name="Chen W."/>
            <person name="Choi C."/>
            <person name="Clum A."/>
            <person name="Dos Santos R.A."/>
            <person name="Damasio A.R."/>
            <person name="Diallinas G."/>
            <person name="Emri T."/>
            <person name="Fekete E."/>
            <person name="Flipphi M."/>
            <person name="Freyberg S."/>
            <person name="Gallo A."/>
            <person name="Gournas C."/>
            <person name="Habgood R."/>
            <person name="Hainaut M."/>
            <person name="Harispe M.L."/>
            <person name="Henrissat B."/>
            <person name="Hilden K.S."/>
            <person name="Hope R."/>
            <person name="Hossain A."/>
            <person name="Karabika E."/>
            <person name="Karaffa L."/>
            <person name="Karanyi Z."/>
            <person name="Krasevec N."/>
            <person name="Kuo A."/>
            <person name="Kusch H."/>
            <person name="LaButti K."/>
            <person name="Lagendijk E.L."/>
            <person name="Lapidus A."/>
            <person name="Levasseur A."/>
            <person name="Lindquist E."/>
            <person name="Lipzen A."/>
            <person name="Logrieco A.F."/>
            <person name="MacCabe A."/>
            <person name="Maekelae M.R."/>
            <person name="Malavazi I."/>
            <person name="Melin P."/>
            <person name="Meyer V."/>
            <person name="Mielnichuk N."/>
            <person name="Miskei M."/>
            <person name="Molnar A.P."/>
            <person name="Mule G."/>
            <person name="Ngan C.Y."/>
            <person name="Orejas M."/>
            <person name="Orosz E."/>
            <person name="Ouedraogo J.P."/>
            <person name="Overkamp K.M."/>
            <person name="Park H.-S."/>
            <person name="Perrone G."/>
            <person name="Piumi F."/>
            <person name="Punt P.J."/>
            <person name="Ram A.F."/>
            <person name="Ramon A."/>
            <person name="Rauscher S."/>
            <person name="Record E."/>
            <person name="Riano-Pachon D.M."/>
            <person name="Robert V."/>
            <person name="Roehrig J."/>
            <person name="Ruller R."/>
            <person name="Salamov A."/>
            <person name="Salih N.S."/>
            <person name="Samson R.A."/>
            <person name="Sandor E."/>
            <person name="Sanguinetti M."/>
            <person name="Schuetze T."/>
            <person name="Sepcic K."/>
            <person name="Shelest E."/>
            <person name="Sherlock G."/>
            <person name="Sophianopoulou V."/>
            <person name="Squina F.M."/>
            <person name="Sun H."/>
            <person name="Susca A."/>
            <person name="Todd R.B."/>
            <person name="Tsang A."/>
            <person name="Unkles S.E."/>
            <person name="van de Wiele N."/>
            <person name="van Rossen-Uffink D."/>
            <person name="Oliveira J.V."/>
            <person name="Vesth T.C."/>
            <person name="Visser J."/>
            <person name="Yu J.-H."/>
            <person name="Zhou M."/>
            <person name="Andersen M.R."/>
            <person name="Archer D.B."/>
            <person name="Baker S.E."/>
            <person name="Benoit I."/>
            <person name="Brakhage A.A."/>
            <person name="Braus G.H."/>
            <person name="Fischer R."/>
            <person name="Frisvad J.C."/>
            <person name="Goldman G.H."/>
            <person name="Houbraken J."/>
            <person name="Oakley B."/>
            <person name="Pocsi I."/>
            <person name="Scazzocchio C."/>
            <person name="Seiboth B."/>
            <person name="vanKuyk P.A."/>
            <person name="Wortman J."/>
            <person name="Dyer P.S."/>
            <person name="Grigoriev I.V."/>
        </authorList>
    </citation>
    <scope>NUCLEOTIDE SEQUENCE [LARGE SCALE GENOMIC DNA]</scope>
    <source>
        <strain evidence="2">ITEM 5010</strain>
    </source>
</reference>
<dbReference type="AlphaFoldDB" id="A0A1R3R607"/>
<accession>A0A1R3R607</accession>
<dbReference type="VEuPathDB" id="FungiDB:ASPCADRAFT_212396"/>
<dbReference type="Proteomes" id="UP000188318">
    <property type="component" value="Unassembled WGS sequence"/>
</dbReference>
<evidence type="ECO:0000313" key="1">
    <source>
        <dbReference type="EMBL" id="OOF89908.1"/>
    </source>
</evidence>
<keyword evidence="2" id="KW-1185">Reference proteome</keyword>
<protein>
    <recommendedName>
        <fullName evidence="3">Methyltransferase domain-containing protein</fullName>
    </recommendedName>
</protein>
<organism evidence="1 2">
    <name type="scientific">Aspergillus carbonarius (strain ITEM 5010)</name>
    <dbReference type="NCBI Taxonomy" id="602072"/>
    <lineage>
        <taxon>Eukaryota</taxon>
        <taxon>Fungi</taxon>
        <taxon>Dikarya</taxon>
        <taxon>Ascomycota</taxon>
        <taxon>Pezizomycotina</taxon>
        <taxon>Eurotiomycetes</taxon>
        <taxon>Eurotiomycetidae</taxon>
        <taxon>Eurotiales</taxon>
        <taxon>Aspergillaceae</taxon>
        <taxon>Aspergillus</taxon>
        <taxon>Aspergillus subgen. Circumdati</taxon>
    </lineage>
</organism>
<dbReference type="OMA" id="PKADWDD"/>
<proteinExistence type="predicted"/>